<keyword evidence="4" id="KW-1185">Reference proteome</keyword>
<evidence type="ECO:0000256" key="2">
    <source>
        <dbReference type="SAM" id="SignalP"/>
    </source>
</evidence>
<organism evidence="3 4">
    <name type="scientific">Microbacterium resistens</name>
    <dbReference type="NCBI Taxonomy" id="156977"/>
    <lineage>
        <taxon>Bacteria</taxon>
        <taxon>Bacillati</taxon>
        <taxon>Actinomycetota</taxon>
        <taxon>Actinomycetes</taxon>
        <taxon>Micrococcales</taxon>
        <taxon>Microbacteriaceae</taxon>
        <taxon>Microbacterium</taxon>
    </lineage>
</organism>
<dbReference type="Pfam" id="PF13343">
    <property type="entry name" value="SBP_bac_6"/>
    <property type="match status" value="1"/>
</dbReference>
<dbReference type="Proteomes" id="UP001259347">
    <property type="component" value="Unassembled WGS sequence"/>
</dbReference>
<gene>
    <name evidence="3" type="ORF">J2Y69_003455</name>
</gene>
<dbReference type="RefSeq" id="WP_310023017.1">
    <property type="nucleotide sequence ID" value="NZ_JAVDUM010000018.1"/>
</dbReference>
<dbReference type="PROSITE" id="PS51257">
    <property type="entry name" value="PROKAR_LIPOPROTEIN"/>
    <property type="match status" value="1"/>
</dbReference>
<sequence length="367" mass="40308">MMAKNRSTRLLAGAAFAAASALLLAGCSGDVAPATPQNTESGGGASAQPSENLTIYTGRDKDEVAWVIAEFQKKHPEYAGKVTPVIAGAQDNLDRMRAESGNPQAGFLWGGTQQQFEQAAAEGLLASYEPKHGDAVADKYKDPKGQWIAEMLLPEVIIYNSDLLTKDTAPKDWADLAKPEWKDKIVIRDVMPSGTMRTIYASMVYDAFDKNGTPDAGYDLLKKIDANTVSYAATPDDMYTQLDQGTGQVTVWNMQDALIQPLKNNRPWGYVMPSSGAPVLVDGVGIIKNSKQEAAAQAFMDFLMEPGMQAKLATDYYQIPAMEIPKADQPEWMKDFTLNEKTIDWAVFAEHQDEWMTYWADNIKDKG</sequence>
<evidence type="ECO:0000313" key="4">
    <source>
        <dbReference type="Proteomes" id="UP001259347"/>
    </source>
</evidence>
<evidence type="ECO:0000313" key="3">
    <source>
        <dbReference type="EMBL" id="MDR6868829.1"/>
    </source>
</evidence>
<feature type="signal peptide" evidence="2">
    <location>
        <begin position="1"/>
        <end position="25"/>
    </location>
</feature>
<dbReference type="InterPro" id="IPR026045">
    <property type="entry name" value="Ferric-bd"/>
</dbReference>
<dbReference type="SUPFAM" id="SSF53850">
    <property type="entry name" value="Periplasmic binding protein-like II"/>
    <property type="match status" value="1"/>
</dbReference>
<reference evidence="3 4" key="1">
    <citation type="submission" date="2023-07" db="EMBL/GenBank/DDBJ databases">
        <title>Sorghum-associated microbial communities from plants grown in Nebraska, USA.</title>
        <authorList>
            <person name="Schachtman D."/>
        </authorList>
    </citation>
    <scope>NUCLEOTIDE SEQUENCE [LARGE SCALE GENOMIC DNA]</scope>
    <source>
        <strain evidence="3 4">2980</strain>
    </source>
</reference>
<dbReference type="PIRSF" id="PIRSF002825">
    <property type="entry name" value="CfbpA"/>
    <property type="match status" value="1"/>
</dbReference>
<proteinExistence type="predicted"/>
<feature type="chain" id="PRO_5045726752" evidence="2">
    <location>
        <begin position="26"/>
        <end position="367"/>
    </location>
</feature>
<name>A0ABU1SGT8_9MICO</name>
<protein>
    <submittedName>
        <fullName evidence="3">Iron(III) transport system substrate-binding protein</fullName>
    </submittedName>
</protein>
<dbReference type="Gene3D" id="3.40.190.10">
    <property type="entry name" value="Periplasmic binding protein-like II"/>
    <property type="match status" value="2"/>
</dbReference>
<comment type="caution">
    <text evidence="3">The sequence shown here is derived from an EMBL/GenBank/DDBJ whole genome shotgun (WGS) entry which is preliminary data.</text>
</comment>
<dbReference type="EMBL" id="JAVDUM010000018">
    <property type="protein sequence ID" value="MDR6868829.1"/>
    <property type="molecule type" value="Genomic_DNA"/>
</dbReference>
<keyword evidence="1 2" id="KW-0732">Signal</keyword>
<accession>A0ABU1SGT8</accession>
<evidence type="ECO:0000256" key="1">
    <source>
        <dbReference type="ARBA" id="ARBA00022729"/>
    </source>
</evidence>
<dbReference type="PANTHER" id="PTHR30006">
    <property type="entry name" value="THIAMINE-BINDING PERIPLASMIC PROTEIN-RELATED"/>
    <property type="match status" value="1"/>
</dbReference>